<proteinExistence type="predicted"/>
<dbReference type="AlphaFoldDB" id="A0AAP0MMV7"/>
<feature type="compositionally biased region" description="Basic and acidic residues" evidence="1">
    <location>
        <begin position="62"/>
        <end position="71"/>
    </location>
</feature>
<dbReference type="EMBL" id="JBCGBO010000003">
    <property type="protein sequence ID" value="KAK9213680.1"/>
    <property type="molecule type" value="Genomic_DNA"/>
</dbReference>
<evidence type="ECO:0000256" key="1">
    <source>
        <dbReference type="SAM" id="MobiDB-lite"/>
    </source>
</evidence>
<protein>
    <submittedName>
        <fullName evidence="2">Uncharacterized protein</fullName>
    </submittedName>
</protein>
<dbReference type="Proteomes" id="UP001428341">
    <property type="component" value="Unassembled WGS sequence"/>
</dbReference>
<sequence length="159" mass="17808">MKDLPKQSRCASAKTTAIGEVSCSSNNIEHVINDPVAARRKGRPPCLRKQSSLRKKPAQKNKTTEKNKDLQENASVAFEMANEISTLQSNIQQSNMAMVPVYPFQVGGNNIYQSIPYSWHMQPVPPYALQSHYSSLLMTYEGSASGNFQQCNEDNNRRN</sequence>
<name>A0AAP0MMV7_9ROSI</name>
<feature type="region of interest" description="Disordered" evidence="1">
    <location>
        <begin position="34"/>
        <end position="71"/>
    </location>
</feature>
<accession>A0AAP0MMV7</accession>
<evidence type="ECO:0000313" key="2">
    <source>
        <dbReference type="EMBL" id="KAK9213680.1"/>
    </source>
</evidence>
<evidence type="ECO:0000313" key="3">
    <source>
        <dbReference type="Proteomes" id="UP001428341"/>
    </source>
</evidence>
<reference evidence="2 3" key="1">
    <citation type="submission" date="2024-05" db="EMBL/GenBank/DDBJ databases">
        <title>Haplotype-resolved chromosome-level genome assembly of Huyou (Citrus changshanensis).</title>
        <authorList>
            <person name="Miao C."/>
            <person name="Chen W."/>
            <person name="Wu Y."/>
            <person name="Wang L."/>
            <person name="Zhao S."/>
            <person name="Grierson D."/>
            <person name="Xu C."/>
            <person name="Chen K."/>
        </authorList>
    </citation>
    <scope>NUCLEOTIDE SEQUENCE [LARGE SCALE GENOMIC DNA]</scope>
    <source>
        <strain evidence="2">01-14</strain>
        <tissue evidence="2">Leaf</tissue>
    </source>
</reference>
<keyword evidence="3" id="KW-1185">Reference proteome</keyword>
<organism evidence="2 3">
    <name type="scientific">Citrus x changshan-huyou</name>
    <dbReference type="NCBI Taxonomy" id="2935761"/>
    <lineage>
        <taxon>Eukaryota</taxon>
        <taxon>Viridiplantae</taxon>
        <taxon>Streptophyta</taxon>
        <taxon>Embryophyta</taxon>
        <taxon>Tracheophyta</taxon>
        <taxon>Spermatophyta</taxon>
        <taxon>Magnoliopsida</taxon>
        <taxon>eudicotyledons</taxon>
        <taxon>Gunneridae</taxon>
        <taxon>Pentapetalae</taxon>
        <taxon>rosids</taxon>
        <taxon>malvids</taxon>
        <taxon>Sapindales</taxon>
        <taxon>Rutaceae</taxon>
        <taxon>Aurantioideae</taxon>
        <taxon>Citrus</taxon>
    </lineage>
</organism>
<gene>
    <name evidence="2" type="ORF">WN944_005665</name>
</gene>
<comment type="caution">
    <text evidence="2">The sequence shown here is derived from an EMBL/GenBank/DDBJ whole genome shotgun (WGS) entry which is preliminary data.</text>
</comment>